<dbReference type="VEuPathDB" id="FungiDB:EYZ11_007834"/>
<sequence length="48" mass="5464">MAKWYTEADSVMSDHRKCTIAYGLETAKPETKYIGLRQNAPEEGLEKC</sequence>
<proteinExistence type="predicted"/>
<comment type="caution">
    <text evidence="1">The sequence shown here is derived from an EMBL/GenBank/DDBJ whole genome shotgun (WGS) entry which is preliminary data.</text>
</comment>
<organism evidence="1 2">
    <name type="scientific">Aspergillus tanneri</name>
    <dbReference type="NCBI Taxonomy" id="1220188"/>
    <lineage>
        <taxon>Eukaryota</taxon>
        <taxon>Fungi</taxon>
        <taxon>Dikarya</taxon>
        <taxon>Ascomycota</taxon>
        <taxon>Pezizomycotina</taxon>
        <taxon>Eurotiomycetes</taxon>
        <taxon>Eurotiomycetidae</taxon>
        <taxon>Eurotiales</taxon>
        <taxon>Aspergillaceae</taxon>
        <taxon>Aspergillus</taxon>
        <taxon>Aspergillus subgen. Circumdati</taxon>
    </lineage>
</organism>
<keyword evidence="2" id="KW-1185">Reference proteome</keyword>
<dbReference type="EMBL" id="SOSA01000315">
    <property type="protein sequence ID" value="THC92695.1"/>
    <property type="molecule type" value="Genomic_DNA"/>
</dbReference>
<evidence type="ECO:0000313" key="1">
    <source>
        <dbReference type="EMBL" id="THC92695.1"/>
    </source>
</evidence>
<protein>
    <submittedName>
        <fullName evidence="1">Uncharacterized protein</fullName>
    </submittedName>
</protein>
<name>A0A4S3JCD6_9EURO</name>
<evidence type="ECO:0000313" key="2">
    <source>
        <dbReference type="Proteomes" id="UP000308092"/>
    </source>
</evidence>
<accession>A0A4S3JCD6</accession>
<gene>
    <name evidence="1" type="ORF">EYZ11_007834</name>
</gene>
<reference evidence="1 2" key="1">
    <citation type="submission" date="2019-03" db="EMBL/GenBank/DDBJ databases">
        <title>The genome sequence of a newly discovered highly antifungal drug resistant Aspergillus species, Aspergillus tanneri NIH 1004.</title>
        <authorList>
            <person name="Mounaud S."/>
            <person name="Singh I."/>
            <person name="Joardar V."/>
            <person name="Pakala S."/>
            <person name="Pakala S."/>
            <person name="Venepally P."/>
            <person name="Hoover J."/>
            <person name="Nierman W."/>
            <person name="Chung J."/>
            <person name="Losada L."/>
        </authorList>
    </citation>
    <scope>NUCLEOTIDE SEQUENCE [LARGE SCALE GENOMIC DNA]</scope>
    <source>
        <strain evidence="1 2">NIH1004</strain>
    </source>
</reference>
<dbReference type="AlphaFoldDB" id="A0A4S3JCD6"/>
<dbReference type="Proteomes" id="UP000308092">
    <property type="component" value="Unassembled WGS sequence"/>
</dbReference>